<evidence type="ECO:0000259" key="10">
    <source>
        <dbReference type="PROSITE" id="PS50109"/>
    </source>
</evidence>
<evidence type="ECO:0000256" key="1">
    <source>
        <dbReference type="ARBA" id="ARBA00000085"/>
    </source>
</evidence>
<dbReference type="AlphaFoldDB" id="A0A2N1J536"/>
<dbReference type="SUPFAM" id="SSF55874">
    <property type="entry name" value="ATPase domain of HSP90 chaperone/DNA topoisomerase II/histidine kinase"/>
    <property type="match status" value="1"/>
</dbReference>
<dbReference type="Gene3D" id="3.30.565.10">
    <property type="entry name" value="Histidine kinase-like ATPase, C-terminal domain"/>
    <property type="match status" value="1"/>
</dbReference>
<dbReference type="PRINTS" id="PR00344">
    <property type="entry name" value="BCTRLSENSOR"/>
</dbReference>
<dbReference type="InterPro" id="IPR003018">
    <property type="entry name" value="GAF"/>
</dbReference>
<dbReference type="SUPFAM" id="SSF55781">
    <property type="entry name" value="GAF domain-like"/>
    <property type="match status" value="1"/>
</dbReference>
<keyword evidence="6" id="KW-0418">Kinase</keyword>
<keyword evidence="4" id="KW-0808">Transferase</keyword>
<dbReference type="EC" id="2.7.13.3" evidence="2"/>
<dbReference type="Proteomes" id="UP000233248">
    <property type="component" value="Unassembled WGS sequence"/>
</dbReference>
<dbReference type="Pfam" id="PF01590">
    <property type="entry name" value="GAF"/>
    <property type="match status" value="1"/>
</dbReference>
<dbReference type="InterPro" id="IPR029016">
    <property type="entry name" value="GAF-like_dom_sf"/>
</dbReference>
<dbReference type="OrthoDB" id="5342549at2"/>
<comment type="catalytic activity">
    <reaction evidence="1">
        <text>ATP + protein L-histidine = ADP + protein N-phospho-L-histidine.</text>
        <dbReference type="EC" id="2.7.13.3"/>
    </reaction>
</comment>
<evidence type="ECO:0000313" key="12">
    <source>
        <dbReference type="Proteomes" id="UP000233248"/>
    </source>
</evidence>
<dbReference type="GO" id="GO:0005524">
    <property type="term" value="F:ATP binding"/>
    <property type="evidence" value="ECO:0007669"/>
    <property type="project" value="UniProtKB-KW"/>
</dbReference>
<dbReference type="RefSeq" id="WP_101183749.1">
    <property type="nucleotide sequence ID" value="NZ_CP031218.1"/>
</dbReference>
<dbReference type="Gene3D" id="3.30.450.40">
    <property type="match status" value="1"/>
</dbReference>
<gene>
    <name evidence="11" type="ORF">CP960_02965</name>
</gene>
<dbReference type="InterPro" id="IPR004358">
    <property type="entry name" value="Sig_transdc_His_kin-like_C"/>
</dbReference>
<dbReference type="KEGG" id="ahs:AHALO_1977"/>
<dbReference type="EMBL" id="NXIF01000010">
    <property type="protein sequence ID" value="PKI81670.1"/>
    <property type="molecule type" value="Genomic_DNA"/>
</dbReference>
<protein>
    <recommendedName>
        <fullName evidence="2">histidine kinase</fullName>
        <ecNumber evidence="2">2.7.13.3</ecNumber>
    </recommendedName>
</protein>
<dbReference type="InterPro" id="IPR036890">
    <property type="entry name" value="HATPase_C_sf"/>
</dbReference>
<keyword evidence="8" id="KW-0902">Two-component regulatory system</keyword>
<dbReference type="SMART" id="SM00065">
    <property type="entry name" value="GAF"/>
    <property type="match status" value="1"/>
</dbReference>
<dbReference type="SUPFAM" id="SSF47384">
    <property type="entry name" value="Homodimeric domain of signal transducing histidine kinase"/>
    <property type="match status" value="1"/>
</dbReference>
<keyword evidence="7" id="KW-0067">ATP-binding</keyword>
<dbReference type="GO" id="GO:0000155">
    <property type="term" value="F:phosphorelay sensor kinase activity"/>
    <property type="evidence" value="ECO:0007669"/>
    <property type="project" value="InterPro"/>
</dbReference>
<keyword evidence="3" id="KW-0597">Phosphoprotein</keyword>
<evidence type="ECO:0000313" key="11">
    <source>
        <dbReference type="EMBL" id="PKI81670.1"/>
    </source>
</evidence>
<dbReference type="InterPro" id="IPR036097">
    <property type="entry name" value="HisK_dim/P_sf"/>
</dbReference>
<dbReference type="SMART" id="SM00387">
    <property type="entry name" value="HATPase_c"/>
    <property type="match status" value="1"/>
</dbReference>
<evidence type="ECO:0000256" key="7">
    <source>
        <dbReference type="ARBA" id="ARBA00022840"/>
    </source>
</evidence>
<evidence type="ECO:0000256" key="9">
    <source>
        <dbReference type="SAM" id="Coils"/>
    </source>
</evidence>
<feature type="domain" description="Histidine kinase" evidence="10">
    <location>
        <begin position="233"/>
        <end position="455"/>
    </location>
</feature>
<dbReference type="Gene3D" id="1.10.287.130">
    <property type="match status" value="1"/>
</dbReference>
<organism evidence="11 12">
    <name type="scientific">Malaciobacter halophilus</name>
    <dbReference type="NCBI Taxonomy" id="197482"/>
    <lineage>
        <taxon>Bacteria</taxon>
        <taxon>Pseudomonadati</taxon>
        <taxon>Campylobacterota</taxon>
        <taxon>Epsilonproteobacteria</taxon>
        <taxon>Campylobacterales</taxon>
        <taxon>Arcobacteraceae</taxon>
        <taxon>Malaciobacter</taxon>
    </lineage>
</organism>
<proteinExistence type="predicted"/>
<name>A0A2N1J536_9BACT</name>
<dbReference type="InterPro" id="IPR005467">
    <property type="entry name" value="His_kinase_dom"/>
</dbReference>
<reference evidence="11 12" key="1">
    <citation type="submission" date="2017-09" db="EMBL/GenBank/DDBJ databases">
        <title>Genomics of the genus Arcobacter.</title>
        <authorList>
            <person name="Perez-Cataluna A."/>
            <person name="Figueras M.J."/>
            <person name="Salas-Masso N."/>
        </authorList>
    </citation>
    <scope>NUCLEOTIDE SEQUENCE [LARGE SCALE GENOMIC DNA]</scope>
    <source>
        <strain evidence="11 12">DSM 18005</strain>
    </source>
</reference>
<keyword evidence="12" id="KW-1185">Reference proteome</keyword>
<dbReference type="Pfam" id="PF02518">
    <property type="entry name" value="HATPase_c"/>
    <property type="match status" value="1"/>
</dbReference>
<feature type="coiled-coil region" evidence="9">
    <location>
        <begin position="176"/>
        <end position="217"/>
    </location>
</feature>
<dbReference type="InterPro" id="IPR003594">
    <property type="entry name" value="HATPase_dom"/>
</dbReference>
<keyword evidence="5" id="KW-0547">Nucleotide-binding</keyword>
<comment type="caution">
    <text evidence="11">The sequence shown here is derived from an EMBL/GenBank/DDBJ whole genome shotgun (WGS) entry which is preliminary data.</text>
</comment>
<evidence type="ECO:0000256" key="2">
    <source>
        <dbReference type="ARBA" id="ARBA00012438"/>
    </source>
</evidence>
<evidence type="ECO:0000256" key="8">
    <source>
        <dbReference type="ARBA" id="ARBA00023012"/>
    </source>
</evidence>
<evidence type="ECO:0000256" key="5">
    <source>
        <dbReference type="ARBA" id="ARBA00022741"/>
    </source>
</evidence>
<dbReference type="PROSITE" id="PS50109">
    <property type="entry name" value="HIS_KIN"/>
    <property type="match status" value="1"/>
</dbReference>
<dbReference type="CDD" id="cd00082">
    <property type="entry name" value="HisKA"/>
    <property type="match status" value="1"/>
</dbReference>
<accession>A0A2N1J536</accession>
<sequence>MDRELKHFYDLSIFTVDDLDVLLHEILKHTRELVSCEAGTIYMKEKNHLAFHVFQNDALSYENIFKQYCNIKDLELPLNDSKKYLAVESMLLNKIIIIDDVYKTKEYELLGVKEFDEVFDYKTYSIITVPLIHPRQKTKLGVIQLLNKKTNGCIDTFTKKDKDIVSMISSFISLSIAKAQNDVEKLTRLNRQLEEANKKLESRVQKEVQENEKMSAIIFHQSKMASMGEMIGNIAHQWRQPLSSISTIASGMSIDLEMNNFKKEQAISNLSQIVDTTKYLSQTIDDFRSFYKVDRAKEHFNLAEAINKSVSLSTATMSSSYIKFILNLDESLTAYGLRNEFTQSLLNLLTNAKDALVENVKVDEKRYIFINLYKNSQNKSVIEIKDNAKGIPDSIIDKIFLQHFTTKSQSGGTGIGLFMVKEIITKHMDATINVTNEEFTFNNKEYKGACFTITF</sequence>
<keyword evidence="9" id="KW-0175">Coiled coil</keyword>
<evidence type="ECO:0000256" key="3">
    <source>
        <dbReference type="ARBA" id="ARBA00022553"/>
    </source>
</evidence>
<evidence type="ECO:0000256" key="6">
    <source>
        <dbReference type="ARBA" id="ARBA00022777"/>
    </source>
</evidence>
<dbReference type="InterPro" id="IPR003661">
    <property type="entry name" value="HisK_dim/P_dom"/>
</dbReference>
<dbReference type="PANTHER" id="PTHR43065:SF10">
    <property type="entry name" value="PEROXIDE STRESS-ACTIVATED HISTIDINE KINASE MAK3"/>
    <property type="match status" value="1"/>
</dbReference>
<evidence type="ECO:0000256" key="4">
    <source>
        <dbReference type="ARBA" id="ARBA00022679"/>
    </source>
</evidence>
<dbReference type="PANTHER" id="PTHR43065">
    <property type="entry name" value="SENSOR HISTIDINE KINASE"/>
    <property type="match status" value="1"/>
</dbReference>